<organism evidence="1 2">
    <name type="scientific">Iphiclides podalirius</name>
    <name type="common">scarce swallowtail</name>
    <dbReference type="NCBI Taxonomy" id="110791"/>
    <lineage>
        <taxon>Eukaryota</taxon>
        <taxon>Metazoa</taxon>
        <taxon>Ecdysozoa</taxon>
        <taxon>Arthropoda</taxon>
        <taxon>Hexapoda</taxon>
        <taxon>Insecta</taxon>
        <taxon>Pterygota</taxon>
        <taxon>Neoptera</taxon>
        <taxon>Endopterygota</taxon>
        <taxon>Lepidoptera</taxon>
        <taxon>Glossata</taxon>
        <taxon>Ditrysia</taxon>
        <taxon>Papilionoidea</taxon>
        <taxon>Papilionidae</taxon>
        <taxon>Papilioninae</taxon>
        <taxon>Iphiclides</taxon>
    </lineage>
</organism>
<evidence type="ECO:0000313" key="2">
    <source>
        <dbReference type="Proteomes" id="UP000837857"/>
    </source>
</evidence>
<gene>
    <name evidence="1" type="ORF">IPOD504_LOCUS2042</name>
</gene>
<feature type="non-terminal residue" evidence="1">
    <location>
        <position position="82"/>
    </location>
</feature>
<proteinExistence type="predicted"/>
<dbReference type="Proteomes" id="UP000837857">
    <property type="component" value="Chromosome 11"/>
</dbReference>
<reference evidence="1" key="1">
    <citation type="submission" date="2022-03" db="EMBL/GenBank/DDBJ databases">
        <authorList>
            <person name="Martin H S."/>
        </authorList>
    </citation>
    <scope>NUCLEOTIDE SEQUENCE</scope>
</reference>
<evidence type="ECO:0000313" key="1">
    <source>
        <dbReference type="EMBL" id="CAH2039848.1"/>
    </source>
</evidence>
<protein>
    <submittedName>
        <fullName evidence="1">Uncharacterized protein</fullName>
    </submittedName>
</protein>
<dbReference type="EMBL" id="OW152823">
    <property type="protein sequence ID" value="CAH2039848.1"/>
    <property type="molecule type" value="Genomic_DNA"/>
</dbReference>
<name>A0ABN8HUY5_9NEOP</name>
<sequence length="82" mass="8951">MAVSYPVMSTVAKRNASAPLAAKSRNYGAGALRQSREATLFGGRRQVKTCHGTVLRFTQEANKTRLVIDAQRAKFNGNAVRK</sequence>
<accession>A0ABN8HUY5</accession>
<keyword evidence="2" id="KW-1185">Reference proteome</keyword>